<keyword evidence="2" id="KW-0812">Transmembrane</keyword>
<protein>
    <submittedName>
        <fullName evidence="3">Lipase</fullName>
    </submittedName>
</protein>
<dbReference type="Proteomes" id="UP000006251">
    <property type="component" value="Unassembled WGS sequence"/>
</dbReference>
<dbReference type="OrthoDB" id="5766995at2"/>
<feature type="compositionally biased region" description="Acidic residues" evidence="1">
    <location>
        <begin position="117"/>
        <end position="128"/>
    </location>
</feature>
<sequence length="128" mass="14496">MDDKIKAKLTNLNTWKRGLFMLLFGIFSGVAKFIVSLVAIFQFLTLLFKGEVNQAVIPFGQNLSTYIYQITLFLTFKTNEMPFPFIAFPDGTPASMANELNKENVANAETRMKSDEETVDPTDEDIKK</sequence>
<feature type="transmembrane region" description="Helical" evidence="2">
    <location>
        <begin position="20"/>
        <end position="44"/>
    </location>
</feature>
<comment type="caution">
    <text evidence="3">The sequence shown here is derived from an EMBL/GenBank/DDBJ whole genome shotgun (WGS) entry which is preliminary data.</text>
</comment>
<dbReference type="InterPro" id="IPR025498">
    <property type="entry name" value="DUF4389"/>
</dbReference>
<dbReference type="RefSeq" id="WP_006009550.1">
    <property type="nucleotide sequence ID" value="NZ_BAEQ01000016.1"/>
</dbReference>
<evidence type="ECO:0000256" key="1">
    <source>
        <dbReference type="SAM" id="MobiDB-lite"/>
    </source>
</evidence>
<keyword evidence="2" id="KW-0472">Membrane</keyword>
<reference evidence="4" key="1">
    <citation type="journal article" date="2014" name="Environ. Microbiol.">
        <title>Comparative genomics of the marine bacterial genus Glaciecola reveals the high degree of genomic diversity and genomic characteristic for cold adaptation.</title>
        <authorList>
            <person name="Qin Q.L."/>
            <person name="Xie B.B."/>
            <person name="Yu Y."/>
            <person name="Shu Y.L."/>
            <person name="Rong J.C."/>
            <person name="Zhang Y.J."/>
            <person name="Zhao D.L."/>
            <person name="Chen X.L."/>
            <person name="Zhang X.Y."/>
            <person name="Chen B."/>
            <person name="Zhou B.C."/>
            <person name="Zhang Y.Z."/>
        </authorList>
    </citation>
    <scope>NUCLEOTIDE SEQUENCE [LARGE SCALE GENOMIC DNA]</scope>
    <source>
        <strain evidence="4">ACAM 615</strain>
    </source>
</reference>
<gene>
    <name evidence="3" type="ORF">GPAL_0887</name>
</gene>
<dbReference type="STRING" id="1121922.GCA_000428905_01410"/>
<dbReference type="Pfam" id="PF14333">
    <property type="entry name" value="DUF4389"/>
    <property type="match status" value="1"/>
</dbReference>
<dbReference type="EMBL" id="BAEQ01000016">
    <property type="protein sequence ID" value="GAC27767.1"/>
    <property type="molecule type" value="Genomic_DNA"/>
</dbReference>
<dbReference type="AlphaFoldDB" id="K6ZBN3"/>
<organism evidence="3 4">
    <name type="scientific">Brumicola pallidula DSM 14239 = ACAM 615</name>
    <dbReference type="NCBI Taxonomy" id="1121922"/>
    <lineage>
        <taxon>Bacteria</taxon>
        <taxon>Pseudomonadati</taxon>
        <taxon>Pseudomonadota</taxon>
        <taxon>Gammaproteobacteria</taxon>
        <taxon>Alteromonadales</taxon>
        <taxon>Alteromonadaceae</taxon>
        <taxon>Brumicola</taxon>
    </lineage>
</organism>
<accession>K6ZBN3</accession>
<keyword evidence="4" id="KW-1185">Reference proteome</keyword>
<evidence type="ECO:0000313" key="4">
    <source>
        <dbReference type="Proteomes" id="UP000006251"/>
    </source>
</evidence>
<feature type="region of interest" description="Disordered" evidence="1">
    <location>
        <begin position="106"/>
        <end position="128"/>
    </location>
</feature>
<evidence type="ECO:0000313" key="3">
    <source>
        <dbReference type="EMBL" id="GAC27767.1"/>
    </source>
</evidence>
<keyword evidence="2" id="KW-1133">Transmembrane helix</keyword>
<proteinExistence type="predicted"/>
<name>K6ZBN3_9ALTE</name>
<evidence type="ECO:0000256" key="2">
    <source>
        <dbReference type="SAM" id="Phobius"/>
    </source>
</evidence>